<dbReference type="Gene3D" id="1.10.565.10">
    <property type="entry name" value="Retinoid X Receptor"/>
    <property type="match status" value="1"/>
</dbReference>
<name>A0A914CUP3_9BILA</name>
<dbReference type="InterPro" id="IPR000536">
    <property type="entry name" value="Nucl_hrmn_rcpt_lig-bd"/>
</dbReference>
<dbReference type="InterPro" id="IPR035500">
    <property type="entry name" value="NHR-like_dom_sf"/>
</dbReference>
<evidence type="ECO:0000256" key="4">
    <source>
        <dbReference type="ARBA" id="ARBA00023170"/>
    </source>
</evidence>
<keyword evidence="4" id="KW-0675">Receptor</keyword>
<dbReference type="PANTHER" id="PTHR45886">
    <property type="entry name" value="NUCLEAR HORMONE RECEPTOR FAMILY-RELATED-RELATED"/>
    <property type="match status" value="1"/>
</dbReference>
<keyword evidence="3" id="KW-0804">Transcription</keyword>
<dbReference type="Proteomes" id="UP000887540">
    <property type="component" value="Unplaced"/>
</dbReference>
<sequence length="238" mass="27974">MDIYENFCINDILSIPWALTQQSKTLPKQDDKSKYYWLFFDSFIAIDEIKTLPVFNLLNKDDLLQLVKHVASVNSVFIEAFYSYRCNQSTIIFPDGFIPLKFHLEDHQTLAHNKMPNLLNLAFCRCIEHLKQIQLTKTEFVLVKALIYCYPGFTSIDESGSKKLFDESAKYANVLMKYLQFEHGDMLGAKRYGEILGLISLFFRSAQYRKELYLMHRYQRSSKNNDEKIPCLIEEIME</sequence>
<proteinExistence type="inferred from homology"/>
<reference evidence="7" key="1">
    <citation type="submission" date="2022-11" db="UniProtKB">
        <authorList>
            <consortium name="WormBaseParasite"/>
        </authorList>
    </citation>
    <scope>IDENTIFICATION</scope>
</reference>
<organism evidence="6 7">
    <name type="scientific">Acrobeloides nanus</name>
    <dbReference type="NCBI Taxonomy" id="290746"/>
    <lineage>
        <taxon>Eukaryota</taxon>
        <taxon>Metazoa</taxon>
        <taxon>Ecdysozoa</taxon>
        <taxon>Nematoda</taxon>
        <taxon>Chromadorea</taxon>
        <taxon>Rhabditida</taxon>
        <taxon>Tylenchina</taxon>
        <taxon>Cephalobomorpha</taxon>
        <taxon>Cephaloboidea</taxon>
        <taxon>Cephalobidae</taxon>
        <taxon>Acrobeloides</taxon>
    </lineage>
</organism>
<dbReference type="PROSITE" id="PS51843">
    <property type="entry name" value="NR_LBD"/>
    <property type="match status" value="1"/>
</dbReference>
<evidence type="ECO:0000313" key="7">
    <source>
        <dbReference type="WBParaSite" id="ACRNAN_scaffold13966.g8558.t1"/>
    </source>
</evidence>
<evidence type="ECO:0000259" key="5">
    <source>
        <dbReference type="PROSITE" id="PS51843"/>
    </source>
</evidence>
<dbReference type="Pfam" id="PF00104">
    <property type="entry name" value="Hormone_recep"/>
    <property type="match status" value="1"/>
</dbReference>
<dbReference type="WBParaSite" id="ACRNAN_scaffold13966.g8558.t1">
    <property type="protein sequence ID" value="ACRNAN_scaffold13966.g8558.t1"/>
    <property type="gene ID" value="ACRNAN_scaffold13966.g8558"/>
</dbReference>
<evidence type="ECO:0000256" key="1">
    <source>
        <dbReference type="ARBA" id="ARBA00005993"/>
    </source>
</evidence>
<dbReference type="SUPFAM" id="SSF48508">
    <property type="entry name" value="Nuclear receptor ligand-binding domain"/>
    <property type="match status" value="1"/>
</dbReference>
<keyword evidence="2" id="KW-0805">Transcription regulation</keyword>
<evidence type="ECO:0000256" key="2">
    <source>
        <dbReference type="ARBA" id="ARBA00023015"/>
    </source>
</evidence>
<comment type="similarity">
    <text evidence="1">Belongs to the nuclear hormone receptor family.</text>
</comment>
<dbReference type="SMART" id="SM00430">
    <property type="entry name" value="HOLI"/>
    <property type="match status" value="1"/>
</dbReference>
<keyword evidence="6" id="KW-1185">Reference proteome</keyword>
<feature type="domain" description="NR LBD" evidence="5">
    <location>
        <begin position="1"/>
        <end position="238"/>
    </location>
</feature>
<evidence type="ECO:0000313" key="6">
    <source>
        <dbReference type="Proteomes" id="UP000887540"/>
    </source>
</evidence>
<protein>
    <submittedName>
        <fullName evidence="7">NR LBD domain-containing protein</fullName>
    </submittedName>
</protein>
<evidence type="ECO:0000256" key="3">
    <source>
        <dbReference type="ARBA" id="ARBA00023163"/>
    </source>
</evidence>
<dbReference type="AlphaFoldDB" id="A0A914CUP3"/>
<accession>A0A914CUP3</accession>
<dbReference type="PANTHER" id="PTHR45886:SF18">
    <property type="entry name" value="NR LBD DOMAIN-CONTAINING PROTEIN-RELATED"/>
    <property type="match status" value="1"/>
</dbReference>